<evidence type="ECO:0000313" key="3">
    <source>
        <dbReference type="EMBL" id="GAA4428367.1"/>
    </source>
</evidence>
<sequence length="401" mass="44123">MISNPEYNPMKPIPYGKQHITEADIEAVVETLQSEYLTQGPKVAEFERAFAGYVGAAYAVAVSNGTAALHLCALALGVDENTRVITTPITFVASANCVRYCGGTVEFADIDPATALLDVEKVRELLEGKPKGYYSGIIPVDFAGNPVNMETFRELADAHGLWLIEDAAHAPGGFFFDGKGGKQLCGNGAFANLAIFSFHPVKHIATGEGGMVTTNDEALYNKLLRLRTHGITRDPEQMEENHGGWYMEMQELGYNYRIPDMLCALGLSQLQRADAGLARRKGIARIYDAAFREAAGIETLRTGSAALGPEGETGHAYHLYVIRVQDRKGLYEYLRRHGILAQVHYIPAHTMPYYRGLGHGKGDFPEAERYYAECLSLPMYPSLTQEEQAFVIEKVKEFAGK</sequence>
<dbReference type="PIRSF" id="PIRSF000390">
    <property type="entry name" value="PLP_StrS"/>
    <property type="match status" value="1"/>
</dbReference>
<dbReference type="InterPro" id="IPR015421">
    <property type="entry name" value="PyrdxlP-dep_Trfase_major"/>
</dbReference>
<proteinExistence type="inferred from homology"/>
<evidence type="ECO:0000313" key="4">
    <source>
        <dbReference type="Proteomes" id="UP001500552"/>
    </source>
</evidence>
<dbReference type="Pfam" id="PF01041">
    <property type="entry name" value="DegT_DnrJ_EryC1"/>
    <property type="match status" value="1"/>
</dbReference>
<dbReference type="Gene3D" id="3.90.1150.10">
    <property type="entry name" value="Aspartate Aminotransferase, domain 1"/>
    <property type="match status" value="1"/>
</dbReference>
<reference evidence="4" key="1">
    <citation type="journal article" date="2019" name="Int. J. Syst. Evol. Microbiol.">
        <title>The Global Catalogue of Microorganisms (GCM) 10K type strain sequencing project: providing services to taxonomists for standard genome sequencing and annotation.</title>
        <authorList>
            <consortium name="The Broad Institute Genomics Platform"/>
            <consortium name="The Broad Institute Genome Sequencing Center for Infectious Disease"/>
            <person name="Wu L."/>
            <person name="Ma J."/>
        </authorList>
    </citation>
    <scope>NUCLEOTIDE SEQUENCE [LARGE SCALE GENOMIC DNA]</scope>
    <source>
        <strain evidence="4">JCM 17926</strain>
    </source>
</reference>
<accession>A0ABP8LGE8</accession>
<keyword evidence="2" id="KW-0663">Pyridoxal phosphate</keyword>
<name>A0ABP8LGE8_9BACT</name>
<evidence type="ECO:0000256" key="1">
    <source>
        <dbReference type="ARBA" id="ARBA00037999"/>
    </source>
</evidence>
<protein>
    <submittedName>
        <fullName evidence="3">UDP-4-amino-4, 6-dideoxy-N-acetyl-beta-L-altrosami ne transaminase</fullName>
    </submittedName>
</protein>
<dbReference type="InterPro" id="IPR015424">
    <property type="entry name" value="PyrdxlP-dep_Trfase"/>
</dbReference>
<comment type="similarity">
    <text evidence="1 2">Belongs to the DegT/DnrJ/EryC1 family.</text>
</comment>
<dbReference type="Gene3D" id="3.40.640.10">
    <property type="entry name" value="Type I PLP-dependent aspartate aminotransferase-like (Major domain)"/>
    <property type="match status" value="1"/>
</dbReference>
<gene>
    <name evidence="3" type="primary">pseC</name>
    <name evidence="3" type="ORF">GCM10023188_12520</name>
</gene>
<comment type="caution">
    <text evidence="3">The sequence shown here is derived from an EMBL/GenBank/DDBJ whole genome shotgun (WGS) entry which is preliminary data.</text>
</comment>
<organism evidence="3 4">
    <name type="scientific">Pontibacter saemangeumensis</name>
    <dbReference type="NCBI Taxonomy" id="1084525"/>
    <lineage>
        <taxon>Bacteria</taxon>
        <taxon>Pseudomonadati</taxon>
        <taxon>Bacteroidota</taxon>
        <taxon>Cytophagia</taxon>
        <taxon>Cytophagales</taxon>
        <taxon>Hymenobacteraceae</taxon>
        <taxon>Pontibacter</taxon>
    </lineage>
</organism>
<dbReference type="PANTHER" id="PTHR30244">
    <property type="entry name" value="TRANSAMINASE"/>
    <property type="match status" value="1"/>
</dbReference>
<dbReference type="PANTHER" id="PTHR30244:SF34">
    <property type="entry name" value="DTDP-4-AMINO-4,6-DIDEOXYGALACTOSE TRANSAMINASE"/>
    <property type="match status" value="1"/>
</dbReference>
<dbReference type="NCBIfam" id="TIGR03588">
    <property type="entry name" value="PseC"/>
    <property type="match status" value="1"/>
</dbReference>
<evidence type="ECO:0000256" key="2">
    <source>
        <dbReference type="RuleBase" id="RU004508"/>
    </source>
</evidence>
<keyword evidence="4" id="KW-1185">Reference proteome</keyword>
<dbReference type="InterPro" id="IPR000653">
    <property type="entry name" value="DegT/StrS_aminotransferase"/>
</dbReference>
<dbReference type="CDD" id="cd00616">
    <property type="entry name" value="AHBA_syn"/>
    <property type="match status" value="1"/>
</dbReference>
<dbReference type="EMBL" id="BAABHC010000004">
    <property type="protein sequence ID" value="GAA4428367.1"/>
    <property type="molecule type" value="Genomic_DNA"/>
</dbReference>
<dbReference type="InterPro" id="IPR015422">
    <property type="entry name" value="PyrdxlP-dep_Trfase_small"/>
</dbReference>
<dbReference type="InterPro" id="IPR020026">
    <property type="entry name" value="PseC"/>
</dbReference>
<dbReference type="Proteomes" id="UP001500552">
    <property type="component" value="Unassembled WGS sequence"/>
</dbReference>
<dbReference type="SUPFAM" id="SSF53383">
    <property type="entry name" value="PLP-dependent transferases"/>
    <property type="match status" value="1"/>
</dbReference>